<keyword evidence="2" id="KW-1185">Reference proteome</keyword>
<dbReference type="InterPro" id="IPR013783">
    <property type="entry name" value="Ig-like_fold"/>
</dbReference>
<dbReference type="Gene3D" id="2.60.40.10">
    <property type="entry name" value="Immunoglobulins"/>
    <property type="match status" value="1"/>
</dbReference>
<dbReference type="Proteomes" id="UP000219440">
    <property type="component" value="Unassembled WGS sequence"/>
</dbReference>
<organism evidence="1 2">
    <name type="scientific">Salinibacterium xinjiangense</name>
    <dbReference type="NCBI Taxonomy" id="386302"/>
    <lineage>
        <taxon>Bacteria</taxon>
        <taxon>Bacillati</taxon>
        <taxon>Actinomycetota</taxon>
        <taxon>Actinomycetes</taxon>
        <taxon>Micrococcales</taxon>
        <taxon>Microbacteriaceae</taxon>
        <taxon>Salinibacterium</taxon>
    </lineage>
</organism>
<proteinExistence type="predicted"/>
<evidence type="ECO:0000313" key="1">
    <source>
        <dbReference type="EMBL" id="SOE72287.1"/>
    </source>
</evidence>
<name>A0A2C9A0P0_9MICO</name>
<dbReference type="InterPro" id="IPR036116">
    <property type="entry name" value="FN3_sf"/>
</dbReference>
<sequence length="79" mass="8033">MTDTVTVGRSPFEVTLNETTKTAYVIATDEGTVSIIDPVVTGLANGDSYTFTVAATNAAGTGAASTAVTPIQPPVTPRM</sequence>
<dbReference type="AlphaFoldDB" id="A0A2C9A0P0"/>
<reference evidence="1 2" key="1">
    <citation type="submission" date="2017-09" db="EMBL/GenBank/DDBJ databases">
        <authorList>
            <person name="Ehlers B."/>
            <person name="Leendertz F.H."/>
        </authorList>
    </citation>
    <scope>NUCLEOTIDE SEQUENCE [LARGE SCALE GENOMIC DNA]</scope>
    <source>
        <strain evidence="1 2">CGMCC 1.05381</strain>
    </source>
</reference>
<protein>
    <recommendedName>
        <fullName evidence="3">Fibronectin type-III domain-containing protein</fullName>
    </recommendedName>
</protein>
<gene>
    <name evidence="1" type="ORF">SAMN06296378_2443</name>
</gene>
<dbReference type="SUPFAM" id="SSF49265">
    <property type="entry name" value="Fibronectin type III"/>
    <property type="match status" value="1"/>
</dbReference>
<dbReference type="EMBL" id="OCST01000005">
    <property type="protein sequence ID" value="SOE72287.1"/>
    <property type="molecule type" value="Genomic_DNA"/>
</dbReference>
<dbReference type="GO" id="GO:0005975">
    <property type="term" value="P:carbohydrate metabolic process"/>
    <property type="evidence" value="ECO:0007669"/>
    <property type="project" value="UniProtKB-ARBA"/>
</dbReference>
<evidence type="ECO:0008006" key="3">
    <source>
        <dbReference type="Google" id="ProtNLM"/>
    </source>
</evidence>
<dbReference type="RefSeq" id="WP_179691898.1">
    <property type="nucleotide sequence ID" value="NZ_BMLC01000004.1"/>
</dbReference>
<evidence type="ECO:0000313" key="2">
    <source>
        <dbReference type="Proteomes" id="UP000219440"/>
    </source>
</evidence>
<accession>A0A2C9A0P0</accession>